<keyword evidence="2" id="KW-1185">Reference proteome</keyword>
<reference evidence="1 2" key="1">
    <citation type="submission" date="2021-05" db="EMBL/GenBank/DDBJ databases">
        <title>Novel species in genus Arthrobacter.</title>
        <authorList>
            <person name="Zhang G."/>
        </authorList>
    </citation>
    <scope>NUCLEOTIDE SEQUENCE [LARGE SCALE GENOMIC DNA]</scope>
    <source>
        <strain evidence="2">zg-ZUI227</strain>
    </source>
</reference>
<accession>A0A975M3E1</accession>
<dbReference type="EMBL" id="CP076022">
    <property type="protein sequence ID" value="QWC08726.1"/>
    <property type="molecule type" value="Genomic_DNA"/>
</dbReference>
<dbReference type="KEGG" id="ajg:KKR91_09180"/>
<name>A0A975M3E1_9MICC</name>
<dbReference type="Proteomes" id="UP000676885">
    <property type="component" value="Chromosome"/>
</dbReference>
<dbReference type="AlphaFoldDB" id="A0A975M3E1"/>
<evidence type="ECO:0000313" key="2">
    <source>
        <dbReference type="Proteomes" id="UP000676885"/>
    </source>
</evidence>
<gene>
    <name evidence="1" type="ORF">KKR91_09180</name>
</gene>
<proteinExistence type="predicted"/>
<sequence>MVNSTVWVPCGSQLDAVSTVWVPRPPAVIAAPMQVAASAGGMGAPSRRNRNWHASWTGSGIPAWLPLTPTRAGVGEGAGAVGVATDGAVVGAAGAGVDGWSGRPEGNAGAVSWFLICSAVGPQDASGITSGSPTAMPNSRR</sequence>
<evidence type="ECO:0000313" key="1">
    <source>
        <dbReference type="EMBL" id="QWC08726.1"/>
    </source>
</evidence>
<protein>
    <submittedName>
        <fullName evidence="1">Uncharacterized protein</fullName>
    </submittedName>
</protein>
<organism evidence="1 2">
    <name type="scientific">Arthrobacter jiangjiafuii</name>
    <dbReference type="NCBI Taxonomy" id="2817475"/>
    <lineage>
        <taxon>Bacteria</taxon>
        <taxon>Bacillati</taxon>
        <taxon>Actinomycetota</taxon>
        <taxon>Actinomycetes</taxon>
        <taxon>Micrococcales</taxon>
        <taxon>Micrococcaceae</taxon>
        <taxon>Arthrobacter</taxon>
    </lineage>
</organism>
<dbReference type="RefSeq" id="WP_210228872.1">
    <property type="nucleotide sequence ID" value="NZ_CP076022.1"/>
</dbReference>